<organism evidence="1">
    <name type="scientific">Anopheles atroparvus</name>
    <name type="common">European mosquito</name>
    <dbReference type="NCBI Taxonomy" id="41427"/>
    <lineage>
        <taxon>Eukaryota</taxon>
        <taxon>Metazoa</taxon>
        <taxon>Ecdysozoa</taxon>
        <taxon>Arthropoda</taxon>
        <taxon>Hexapoda</taxon>
        <taxon>Insecta</taxon>
        <taxon>Pterygota</taxon>
        <taxon>Neoptera</taxon>
        <taxon>Endopterygota</taxon>
        <taxon>Diptera</taxon>
        <taxon>Nematocera</taxon>
        <taxon>Culicoidea</taxon>
        <taxon>Culicidae</taxon>
        <taxon>Anophelinae</taxon>
        <taxon>Anopheles</taxon>
    </lineage>
</organism>
<dbReference type="VEuPathDB" id="VectorBase:AATE009714"/>
<dbReference type="STRING" id="41427.A0A182J1S3"/>
<dbReference type="AlphaFoldDB" id="A0A182J1S3"/>
<name>A0A182J1S3_ANOAO</name>
<sequence>MSCLVVQMHWTCVCCCCRCSVWLGLSSKLSKRSLPFRATRTSMVTLMLVALVISNPYALKDSGPTSDMTAWTSAGLQPTTGYYPYDPTLAAYGSDRRLVGRSANTISCDGGGENPGVEPS</sequence>
<accession>A0A182J1S3</accession>
<reference evidence="1" key="1">
    <citation type="submission" date="2022-08" db="UniProtKB">
        <authorList>
            <consortium name="EnsemblMetazoa"/>
        </authorList>
    </citation>
    <scope>IDENTIFICATION</scope>
    <source>
        <strain evidence="1">EBRO</strain>
    </source>
</reference>
<protein>
    <submittedName>
        <fullName evidence="1">Uncharacterized protein</fullName>
    </submittedName>
</protein>
<proteinExistence type="predicted"/>
<dbReference type="EnsemblMetazoa" id="AATE009714-RA">
    <property type="protein sequence ID" value="AATE009714-PA.1"/>
    <property type="gene ID" value="AATE009714"/>
</dbReference>
<evidence type="ECO:0000313" key="1">
    <source>
        <dbReference type="EnsemblMetazoa" id="AATE009714-PA.1"/>
    </source>
</evidence>